<dbReference type="Pfam" id="PF08818">
    <property type="entry name" value="DUF1801"/>
    <property type="match status" value="1"/>
</dbReference>
<reference evidence="2 3" key="1">
    <citation type="journal article" date="2014" name="PLoS ONE">
        <title>The first complete genome sequence of the class fimbriimonadia in the phylum armatimonadetes.</title>
        <authorList>
            <person name="Hu Z.Y."/>
            <person name="Wang Y.Z."/>
            <person name="Im W.T."/>
            <person name="Wang S.Y."/>
            <person name="Zhao G.P."/>
            <person name="Zheng H.J."/>
            <person name="Quan Z.X."/>
        </authorList>
    </citation>
    <scope>NUCLEOTIDE SEQUENCE [LARGE SCALE GENOMIC DNA]</scope>
    <source>
        <strain evidence="2">Gsoil 348</strain>
    </source>
</reference>
<dbReference type="InterPro" id="IPR014922">
    <property type="entry name" value="YdhG-like"/>
</dbReference>
<protein>
    <recommendedName>
        <fullName evidence="1">YdhG-like domain-containing protein</fullName>
    </recommendedName>
</protein>
<dbReference type="Proteomes" id="UP000027982">
    <property type="component" value="Chromosome"/>
</dbReference>
<organism evidence="2 3">
    <name type="scientific">Fimbriimonas ginsengisoli Gsoil 348</name>
    <dbReference type="NCBI Taxonomy" id="661478"/>
    <lineage>
        <taxon>Bacteria</taxon>
        <taxon>Bacillati</taxon>
        <taxon>Armatimonadota</taxon>
        <taxon>Fimbriimonadia</taxon>
        <taxon>Fimbriimonadales</taxon>
        <taxon>Fimbriimonadaceae</taxon>
        <taxon>Fimbriimonas</taxon>
    </lineage>
</organism>
<dbReference type="AlphaFoldDB" id="A0A068NUV5"/>
<dbReference type="SUPFAM" id="SSF159888">
    <property type="entry name" value="YdhG-like"/>
    <property type="match status" value="1"/>
</dbReference>
<dbReference type="EMBL" id="CP007139">
    <property type="protein sequence ID" value="AIE87323.1"/>
    <property type="molecule type" value="Genomic_DNA"/>
</dbReference>
<dbReference type="KEGG" id="fgi:OP10G_3955"/>
<proteinExistence type="predicted"/>
<sequence>MAPKSGMPPALTSASFFPGHTVADFTEELKGYKTAKGTVQFPHDKPLPEPLVRAMVRARMNENLASG</sequence>
<dbReference type="Gene3D" id="3.90.1150.200">
    <property type="match status" value="1"/>
</dbReference>
<keyword evidence="3" id="KW-1185">Reference proteome</keyword>
<evidence type="ECO:0000259" key="1">
    <source>
        <dbReference type="Pfam" id="PF08818"/>
    </source>
</evidence>
<gene>
    <name evidence="2" type="ORF">OP10G_3955</name>
</gene>
<dbReference type="eggNOG" id="COG5646">
    <property type="taxonomic scope" value="Bacteria"/>
</dbReference>
<accession>A0A068NUV5</accession>
<feature type="domain" description="YdhG-like" evidence="1">
    <location>
        <begin position="16"/>
        <end position="60"/>
    </location>
</feature>
<dbReference type="HOGENOM" id="CLU_2806157_0_0_0"/>
<name>A0A068NUV5_FIMGI</name>
<evidence type="ECO:0000313" key="3">
    <source>
        <dbReference type="Proteomes" id="UP000027982"/>
    </source>
</evidence>
<evidence type="ECO:0000313" key="2">
    <source>
        <dbReference type="EMBL" id="AIE87323.1"/>
    </source>
</evidence>